<evidence type="ECO:0000256" key="1">
    <source>
        <dbReference type="ARBA" id="ARBA00006499"/>
    </source>
</evidence>
<dbReference type="SUPFAM" id="SSF53474">
    <property type="entry name" value="alpha/beta-Hydrolases"/>
    <property type="match status" value="1"/>
</dbReference>
<dbReference type="AlphaFoldDB" id="A0A1L3MXG2"/>
<gene>
    <name evidence="4" type="ORF">A9C19_08655</name>
</gene>
<dbReference type="InterPro" id="IPR050565">
    <property type="entry name" value="LYPA1-2/EST-like"/>
</dbReference>
<reference evidence="4 5" key="1">
    <citation type="journal article" date="2016" name="Sci. Rep.">
        <title>Complete genome sequence and transcriptomic analysis of a novel marine strain Bacillus weihaiensis reveals the mechanism of brown algae degradation.</title>
        <authorList>
            <person name="Zhu Y."/>
            <person name="Chen P."/>
            <person name="Bao Y."/>
            <person name="Men Y."/>
            <person name="Zeng Y."/>
            <person name="Yang J."/>
            <person name="Sun J."/>
            <person name="Sun Y."/>
        </authorList>
    </citation>
    <scope>NUCLEOTIDE SEQUENCE [LARGE SCALE GENOMIC DNA]</scope>
    <source>
        <strain evidence="4 5">Alg07</strain>
    </source>
</reference>
<protein>
    <submittedName>
        <fullName evidence="4">Carboxylesterase</fullName>
    </submittedName>
</protein>
<dbReference type="OrthoDB" id="9796570at2"/>
<dbReference type="PANTHER" id="PTHR10655:SF17">
    <property type="entry name" value="LYSOPHOSPHOLIPASE-LIKE PROTEIN 1"/>
    <property type="match status" value="1"/>
</dbReference>
<dbReference type="KEGG" id="bwh:A9C19_08655"/>
<dbReference type="Gene3D" id="3.40.50.1820">
    <property type="entry name" value="alpha/beta hydrolase"/>
    <property type="match status" value="1"/>
</dbReference>
<keyword evidence="5" id="KW-1185">Reference proteome</keyword>
<proteinExistence type="inferred from homology"/>
<dbReference type="GO" id="GO:0016787">
    <property type="term" value="F:hydrolase activity"/>
    <property type="evidence" value="ECO:0007669"/>
    <property type="project" value="UniProtKB-KW"/>
</dbReference>
<dbReference type="EMBL" id="CP016020">
    <property type="protein sequence ID" value="APH07023.1"/>
    <property type="molecule type" value="Genomic_DNA"/>
</dbReference>
<keyword evidence="2" id="KW-0378">Hydrolase</keyword>
<sequence length="201" mass="22545">MEHIFIKGINEQAPTLLLLHGTGGNEKDLLPLAEMIDKSANVLGVRGNVVENGMPRYFKRLAEGVFDEADLLYRTKELSDFLDDMSNTYQFDRKQVVAIGYSNGANIAASMIFHDQHAFAGAVLLKPMVPLRNIKLPNLTSLKIFIGAGKNDPLIPGKETIELKEMLRKAGAQVEEYWGEAGHQLTREEILKAKDWFEKNF</sequence>
<dbReference type="Proteomes" id="UP000181936">
    <property type="component" value="Chromosome"/>
</dbReference>
<dbReference type="InterPro" id="IPR003140">
    <property type="entry name" value="PLipase/COase/thioEstase"/>
</dbReference>
<dbReference type="RefSeq" id="WP_072581812.1">
    <property type="nucleotide sequence ID" value="NZ_CP016020.1"/>
</dbReference>
<name>A0A1L3MXG2_9BACI</name>
<comment type="similarity">
    <text evidence="1">Belongs to the AB hydrolase superfamily. AB hydrolase 2 family.</text>
</comment>
<feature type="domain" description="Phospholipase/carboxylesterase/thioesterase" evidence="3">
    <location>
        <begin position="8"/>
        <end position="199"/>
    </location>
</feature>
<dbReference type="STRING" id="1547283.A9C19_08655"/>
<evidence type="ECO:0000256" key="2">
    <source>
        <dbReference type="ARBA" id="ARBA00022801"/>
    </source>
</evidence>
<accession>A0A1L3MXG2</accession>
<dbReference type="Pfam" id="PF02230">
    <property type="entry name" value="Abhydrolase_2"/>
    <property type="match status" value="1"/>
</dbReference>
<organism evidence="4 5">
    <name type="scientific">Bacillus weihaiensis</name>
    <dbReference type="NCBI Taxonomy" id="1547283"/>
    <lineage>
        <taxon>Bacteria</taxon>
        <taxon>Bacillati</taxon>
        <taxon>Bacillota</taxon>
        <taxon>Bacilli</taxon>
        <taxon>Bacillales</taxon>
        <taxon>Bacillaceae</taxon>
        <taxon>Bacillus</taxon>
    </lineage>
</organism>
<evidence type="ECO:0000259" key="3">
    <source>
        <dbReference type="Pfam" id="PF02230"/>
    </source>
</evidence>
<dbReference type="PANTHER" id="PTHR10655">
    <property type="entry name" value="LYSOPHOSPHOLIPASE-RELATED"/>
    <property type="match status" value="1"/>
</dbReference>
<dbReference type="InterPro" id="IPR029058">
    <property type="entry name" value="AB_hydrolase_fold"/>
</dbReference>
<evidence type="ECO:0000313" key="5">
    <source>
        <dbReference type="Proteomes" id="UP000181936"/>
    </source>
</evidence>
<evidence type="ECO:0000313" key="4">
    <source>
        <dbReference type="EMBL" id="APH07023.1"/>
    </source>
</evidence>